<evidence type="ECO:0000259" key="4">
    <source>
        <dbReference type="PROSITE" id="PS50837"/>
    </source>
</evidence>
<dbReference type="InterPro" id="IPR027417">
    <property type="entry name" value="P-loop_NTPase"/>
</dbReference>
<feature type="domain" description="NACHT" evidence="4">
    <location>
        <begin position="325"/>
        <end position="662"/>
    </location>
</feature>
<dbReference type="Gene3D" id="3.40.50.300">
    <property type="entry name" value="P-loop containing nucleotide triphosphate hydrolases"/>
    <property type="match status" value="1"/>
</dbReference>
<dbReference type="SUPFAM" id="SSF52540">
    <property type="entry name" value="P-loop containing nucleoside triphosphate hydrolases"/>
    <property type="match status" value="1"/>
</dbReference>
<evidence type="ECO:0000313" key="5">
    <source>
        <dbReference type="EMBL" id="GAA3799906.1"/>
    </source>
</evidence>
<keyword evidence="1" id="KW-0547">Nucleotide-binding</keyword>
<dbReference type="Pfam" id="PF13365">
    <property type="entry name" value="Trypsin_2"/>
    <property type="match status" value="1"/>
</dbReference>
<dbReference type="InterPro" id="IPR007111">
    <property type="entry name" value="NACHT_NTPase"/>
</dbReference>
<dbReference type="InterPro" id="IPR032675">
    <property type="entry name" value="LRR_dom_sf"/>
</dbReference>
<sequence length="1153" mass="126329">MNLLTRPGGIPYGRTVAPERSRIAAVLGAPQGSGYLLTPRLVLTAGHVVKNRAGVKVAALGGVGEVECRVVWARHDRECDAALLLAKKQDLLPPEEAERLGPVSWGVPSGLEPMESCQAIGFPQVQRDDEGGLDTEQIVGTFKPGSRMVRARYVLDTPHTPPITQAGGGSPWAGMSGAALFAEGMIIGVVVAESFDWQHGRIEAVRSRVLFADPEFVRTLVKYTGYQPTRYELSGPQHNPHADFERRYAAFVAEFYSELKIFGLDFSRREHAEWPLDTAYLSLELAPHQSREHGPDGLGGPSALPLREPGVGERQRVEAAFARQTRILLRGHAGSGKTTLVQWLAVTAARQDFPPELGHLQGCLPFVLPLRTLARRDSLPGPEDFLAAVGNPLHAAQPDGWADQVLQSGRGLLLIDGVDEVQESDRERTFDWLKKLITVYRDCVFLVTTRPSAVADGWLSTEVFTELNLLPMNRQDVGAFLHRWHQAAAETIQRAAEREQLKEYERELADILPRKEDLSRLATNPLMCAMICALNRDRNSYLPQNRLELYDAALSMLLVRRDAQRQVAAHLKINESAQLWLLQQLAYWMIRNGHAEADHAHALRVVADALRSMPQVAAPEQAGEVLDQLLLRSGVLRAPSTDTVEFVHRTFQDYLGAKAAVEGQDLNLVAAHAHEPQWEDVVRMAVGHARADERAVLLRRLLELGDAAASPQRERLHLLTAACLEHATALAPEVRAEVERRAAVLVPPGDLADAELLAQAGAVVLGLLPPPDGLAPEQARAVVRTARLLGGEHAFQVLSTFRGHADRRVRQELADAWDSFDALAYAEGILAHTELTGVSLTVRSTEQLAALPLLDRVPILGCVGDFPAEALSTVLRHARPDNVALVSNDALSDLEFLAADLPNLSRLQLSDCGGIVDYWALTRLRLDTITLGNAPSGPDLSPLQNMETLRSAIFLWGRSGAVRRLSLRDIPFPAGIQKIAFHGNLLVHDLDELARWPHLTSLALADSPVPAEELAALRRLPSLEHVDLTLEDLSTSALAGVPPLASVTSVQMTILRPVDPYDIAVLRRMFPSLRTLRLYLEINHTGRRPATVDLSTLAGVPDVSVVLFPPPFGELKVTGDEHLPPGSVRQVVQPLSADAPPPPSPWWRRLSSR</sequence>
<gene>
    <name evidence="5" type="ORF">GCM10022403_037550</name>
</gene>
<proteinExistence type="predicted"/>
<evidence type="ECO:0000256" key="2">
    <source>
        <dbReference type="ARBA" id="ARBA00022840"/>
    </source>
</evidence>
<accession>A0ABP7HRX4</accession>
<feature type="region of interest" description="Disordered" evidence="3">
    <location>
        <begin position="1133"/>
        <end position="1153"/>
    </location>
</feature>
<evidence type="ECO:0000256" key="1">
    <source>
        <dbReference type="ARBA" id="ARBA00022741"/>
    </source>
</evidence>
<dbReference type="Proteomes" id="UP001501009">
    <property type="component" value="Unassembled WGS sequence"/>
</dbReference>
<dbReference type="Gene3D" id="2.40.10.120">
    <property type="match status" value="1"/>
</dbReference>
<dbReference type="EMBL" id="BAABDE010000017">
    <property type="protein sequence ID" value="GAA3799906.1"/>
    <property type="molecule type" value="Genomic_DNA"/>
</dbReference>
<reference evidence="6" key="1">
    <citation type="journal article" date="2019" name="Int. J. Syst. Evol. Microbiol.">
        <title>The Global Catalogue of Microorganisms (GCM) 10K type strain sequencing project: providing services to taxonomists for standard genome sequencing and annotation.</title>
        <authorList>
            <consortium name="The Broad Institute Genomics Platform"/>
            <consortium name="The Broad Institute Genome Sequencing Center for Infectious Disease"/>
            <person name="Wu L."/>
            <person name="Ma J."/>
        </authorList>
    </citation>
    <scope>NUCLEOTIDE SEQUENCE [LARGE SCALE GENOMIC DNA]</scope>
    <source>
        <strain evidence="6">JCM 17138</strain>
    </source>
</reference>
<keyword evidence="6" id="KW-1185">Reference proteome</keyword>
<organism evidence="5 6">
    <name type="scientific">Streptomyces coacervatus</name>
    <dbReference type="NCBI Taxonomy" id="647381"/>
    <lineage>
        <taxon>Bacteria</taxon>
        <taxon>Bacillati</taxon>
        <taxon>Actinomycetota</taxon>
        <taxon>Actinomycetes</taxon>
        <taxon>Kitasatosporales</taxon>
        <taxon>Streptomycetaceae</taxon>
        <taxon>Streptomyces</taxon>
    </lineage>
</organism>
<comment type="caution">
    <text evidence="5">The sequence shown here is derived from an EMBL/GenBank/DDBJ whole genome shotgun (WGS) entry which is preliminary data.</text>
</comment>
<dbReference type="InterPro" id="IPR009003">
    <property type="entry name" value="Peptidase_S1_PA"/>
</dbReference>
<name>A0ABP7HRX4_9ACTN</name>
<dbReference type="PANTHER" id="PTHR46844">
    <property type="entry name" value="SLR5058 PROTEIN"/>
    <property type="match status" value="1"/>
</dbReference>
<evidence type="ECO:0000256" key="3">
    <source>
        <dbReference type="SAM" id="MobiDB-lite"/>
    </source>
</evidence>
<evidence type="ECO:0000313" key="6">
    <source>
        <dbReference type="Proteomes" id="UP001501009"/>
    </source>
</evidence>
<dbReference type="Gene3D" id="3.80.10.10">
    <property type="entry name" value="Ribonuclease Inhibitor"/>
    <property type="match status" value="1"/>
</dbReference>
<dbReference type="PROSITE" id="PS50837">
    <property type="entry name" value="NACHT"/>
    <property type="match status" value="1"/>
</dbReference>
<protein>
    <recommendedName>
        <fullName evidence="4">NACHT domain-containing protein</fullName>
    </recommendedName>
</protein>
<dbReference type="SUPFAM" id="SSF52047">
    <property type="entry name" value="RNI-like"/>
    <property type="match status" value="1"/>
</dbReference>
<keyword evidence="2" id="KW-0067">ATP-binding</keyword>
<dbReference type="SUPFAM" id="SSF50494">
    <property type="entry name" value="Trypsin-like serine proteases"/>
    <property type="match status" value="1"/>
</dbReference>
<dbReference type="PANTHER" id="PTHR46844:SF1">
    <property type="entry name" value="SLR5058 PROTEIN"/>
    <property type="match status" value="1"/>
</dbReference>
<dbReference type="Pfam" id="PF05729">
    <property type="entry name" value="NACHT"/>
    <property type="match status" value="1"/>
</dbReference>